<gene>
    <name evidence="1" type="ORF">UU93_C0035G0007</name>
</gene>
<dbReference type="AlphaFoldDB" id="A0A0G1AZ62"/>
<dbReference type="EMBL" id="LCCN01000035">
    <property type="protein sequence ID" value="KKS30553.1"/>
    <property type="molecule type" value="Genomic_DNA"/>
</dbReference>
<dbReference type="STRING" id="1618356.UU93_C0035G0007"/>
<evidence type="ECO:0000313" key="1">
    <source>
        <dbReference type="EMBL" id="KKS30553.1"/>
    </source>
</evidence>
<proteinExistence type="predicted"/>
<sequence length="95" mass="10684">MIRIDFFSGDKISEQRQRAINYLDNEYDPNIIPSISGALIRLIATTSDESSQRIVEDLRRRFGRQGLGLKEGTDFSIQVVADSPVNLQSPVLEMA</sequence>
<accession>A0A0G1AZ62</accession>
<reference evidence="1 2" key="1">
    <citation type="journal article" date="2015" name="Nature">
        <title>rRNA introns, odd ribosomes, and small enigmatic genomes across a large radiation of phyla.</title>
        <authorList>
            <person name="Brown C.T."/>
            <person name="Hug L.A."/>
            <person name="Thomas B.C."/>
            <person name="Sharon I."/>
            <person name="Castelle C.J."/>
            <person name="Singh A."/>
            <person name="Wilkins M.J."/>
            <person name="Williams K.H."/>
            <person name="Banfield J.F."/>
        </authorList>
    </citation>
    <scope>NUCLEOTIDE SEQUENCE [LARGE SCALE GENOMIC DNA]</scope>
</reference>
<name>A0A0G1AZ62_9BACT</name>
<evidence type="ECO:0000313" key="2">
    <source>
        <dbReference type="Proteomes" id="UP000034160"/>
    </source>
</evidence>
<protein>
    <submittedName>
        <fullName evidence="1">Uncharacterized protein</fullName>
    </submittedName>
</protein>
<organism evidence="1 2">
    <name type="scientific">Candidatus Amesbacteria bacterium GW2011_GWA2_42_12</name>
    <dbReference type="NCBI Taxonomy" id="1618356"/>
    <lineage>
        <taxon>Bacteria</taxon>
        <taxon>Candidatus Amesiibacteriota</taxon>
    </lineage>
</organism>
<dbReference type="Proteomes" id="UP000034160">
    <property type="component" value="Unassembled WGS sequence"/>
</dbReference>
<comment type="caution">
    <text evidence="1">The sequence shown here is derived from an EMBL/GenBank/DDBJ whole genome shotgun (WGS) entry which is preliminary data.</text>
</comment>